<evidence type="ECO:0000259" key="6">
    <source>
        <dbReference type="PROSITE" id="PS50850"/>
    </source>
</evidence>
<gene>
    <name evidence="7" type="ordered locus">Deipe_1769</name>
</gene>
<dbReference type="EMBL" id="CP003382">
    <property type="protein sequence ID" value="AFZ67288.1"/>
    <property type="molecule type" value="Genomic_DNA"/>
</dbReference>
<protein>
    <submittedName>
        <fullName evidence="7">Arabinose efflux permease family protein</fullName>
    </submittedName>
</protein>
<dbReference type="eggNOG" id="COG0477">
    <property type="taxonomic scope" value="Bacteria"/>
</dbReference>
<feature type="transmembrane region" description="Helical" evidence="5">
    <location>
        <begin position="429"/>
        <end position="448"/>
    </location>
</feature>
<dbReference type="GO" id="GO:0005886">
    <property type="term" value="C:plasma membrane"/>
    <property type="evidence" value="ECO:0007669"/>
    <property type="project" value="TreeGrafter"/>
</dbReference>
<feature type="transmembrane region" description="Helical" evidence="5">
    <location>
        <begin position="83"/>
        <end position="101"/>
    </location>
</feature>
<keyword evidence="3 5" id="KW-1133">Transmembrane helix</keyword>
<dbReference type="STRING" id="937777.Deipe_1769"/>
<dbReference type="HOGENOM" id="CLU_000960_2_6_0"/>
<name>L0A076_DEIPD</name>
<keyword evidence="8" id="KW-1185">Reference proteome</keyword>
<organism evidence="7 8">
    <name type="scientific">Deinococcus peraridilitoris (strain DSM 19664 / LMG 22246 / CIP 109416 / KR-200)</name>
    <dbReference type="NCBI Taxonomy" id="937777"/>
    <lineage>
        <taxon>Bacteria</taxon>
        <taxon>Thermotogati</taxon>
        <taxon>Deinococcota</taxon>
        <taxon>Deinococci</taxon>
        <taxon>Deinococcales</taxon>
        <taxon>Deinococcaceae</taxon>
        <taxon>Deinococcus</taxon>
    </lineage>
</organism>
<dbReference type="PROSITE" id="PS50850">
    <property type="entry name" value="MFS"/>
    <property type="match status" value="1"/>
</dbReference>
<feature type="transmembrane region" description="Helical" evidence="5">
    <location>
        <begin position="291"/>
        <end position="311"/>
    </location>
</feature>
<sequence>MHSPSASGVFGPGLRPLTFGLLLCVLLIAFESLAVATILPTLARELSGLALYGWSFSAFFMGYLLSTVVLGGVADRDGPSRPFLLALTVFGAGLLLSGLAPSMEMFITGRALQGLGGGGLVAIAYLVINRAYPDALRARMLALLSSAWVVPALIGPAAASVIAEVASWRLVFLGLAPPLALVAALALPALRRLQAAGTPLDTARVRFALMAALGVSLALAALQQRAWGWAALLGVTGLLLAGPALRALFPAFPWRSRAAGAPLAAGFATRFVLTFSFFGAEAFVPLGLSELLGFSALQAGSVLTVSALVWSATSFAHSRFDERTAGRWRHRAARLGVSIVALSLGGMALALLLPGTPAWSAPAFWALGGLGMGLGFQSHTLVVFHHAPGGQEGQVSGTLQMADVLGAAIGAGIGGALLAAQGVSTGVGILFALTVLVALLGQLTTARLRPRSLSPGASLEECQDQRG</sequence>
<dbReference type="AlphaFoldDB" id="L0A076"/>
<dbReference type="SUPFAM" id="SSF103473">
    <property type="entry name" value="MFS general substrate transporter"/>
    <property type="match status" value="1"/>
</dbReference>
<evidence type="ECO:0000256" key="1">
    <source>
        <dbReference type="ARBA" id="ARBA00004141"/>
    </source>
</evidence>
<dbReference type="InterPro" id="IPR020846">
    <property type="entry name" value="MFS_dom"/>
</dbReference>
<dbReference type="GO" id="GO:0022857">
    <property type="term" value="F:transmembrane transporter activity"/>
    <property type="evidence" value="ECO:0007669"/>
    <property type="project" value="InterPro"/>
</dbReference>
<dbReference type="Gene3D" id="1.20.1250.20">
    <property type="entry name" value="MFS general substrate transporter like domains"/>
    <property type="match status" value="2"/>
</dbReference>
<feature type="transmembrane region" description="Helical" evidence="5">
    <location>
        <begin position="203"/>
        <end position="222"/>
    </location>
</feature>
<evidence type="ECO:0000256" key="4">
    <source>
        <dbReference type="ARBA" id="ARBA00023136"/>
    </source>
</evidence>
<feature type="domain" description="Major facilitator superfamily (MFS) profile" evidence="6">
    <location>
        <begin position="17"/>
        <end position="453"/>
    </location>
</feature>
<dbReference type="InterPro" id="IPR011701">
    <property type="entry name" value="MFS"/>
</dbReference>
<dbReference type="InterPro" id="IPR036259">
    <property type="entry name" value="MFS_trans_sf"/>
</dbReference>
<dbReference type="PANTHER" id="PTHR23501:SF154">
    <property type="entry name" value="MULTIDRUG-EFFLUX TRANSPORTER RV1634-RELATED"/>
    <property type="match status" value="1"/>
</dbReference>
<proteinExistence type="predicted"/>
<feature type="transmembrane region" description="Helical" evidence="5">
    <location>
        <begin position="261"/>
        <end position="279"/>
    </location>
</feature>
<feature type="transmembrane region" description="Helical" evidence="5">
    <location>
        <begin position="107"/>
        <end position="128"/>
    </location>
</feature>
<dbReference type="PATRIC" id="fig|937777.3.peg.1771"/>
<feature type="transmembrane region" description="Helical" evidence="5">
    <location>
        <begin position="332"/>
        <end position="352"/>
    </location>
</feature>
<dbReference type="Pfam" id="PF07690">
    <property type="entry name" value="MFS_1"/>
    <property type="match status" value="1"/>
</dbReference>
<evidence type="ECO:0000313" key="8">
    <source>
        <dbReference type="Proteomes" id="UP000010467"/>
    </source>
</evidence>
<evidence type="ECO:0000256" key="5">
    <source>
        <dbReference type="SAM" id="Phobius"/>
    </source>
</evidence>
<evidence type="ECO:0000256" key="3">
    <source>
        <dbReference type="ARBA" id="ARBA00022989"/>
    </source>
</evidence>
<feature type="transmembrane region" description="Helical" evidence="5">
    <location>
        <begin position="228"/>
        <end position="249"/>
    </location>
</feature>
<reference evidence="8" key="1">
    <citation type="submission" date="2012-03" db="EMBL/GenBank/DDBJ databases">
        <title>Complete sequence of chromosome of Deinococcus peraridilitoris DSM 19664.</title>
        <authorList>
            <person name="Lucas S."/>
            <person name="Copeland A."/>
            <person name="Lapidus A."/>
            <person name="Glavina del Rio T."/>
            <person name="Dalin E."/>
            <person name="Tice H."/>
            <person name="Bruce D."/>
            <person name="Goodwin L."/>
            <person name="Pitluck S."/>
            <person name="Peters L."/>
            <person name="Mikhailova N."/>
            <person name="Lu M."/>
            <person name="Kyrpides N."/>
            <person name="Mavromatis K."/>
            <person name="Ivanova N."/>
            <person name="Brettin T."/>
            <person name="Detter J.C."/>
            <person name="Han C."/>
            <person name="Larimer F."/>
            <person name="Land M."/>
            <person name="Hauser L."/>
            <person name="Markowitz V."/>
            <person name="Cheng J.-F."/>
            <person name="Hugenholtz P."/>
            <person name="Woyke T."/>
            <person name="Wu D."/>
            <person name="Pukall R."/>
            <person name="Steenblock K."/>
            <person name="Brambilla E."/>
            <person name="Klenk H.-P."/>
            <person name="Eisen J.A."/>
        </authorList>
    </citation>
    <scope>NUCLEOTIDE SEQUENCE [LARGE SCALE GENOMIC DNA]</scope>
    <source>
        <strain evidence="8">DSM 19664 / LMG 22246 / CIP 109416 / KR-200</strain>
    </source>
</reference>
<comment type="subcellular location">
    <subcellularLocation>
        <location evidence="1">Membrane</location>
        <topology evidence="1">Multi-pass membrane protein</topology>
    </subcellularLocation>
</comment>
<evidence type="ECO:0000313" key="7">
    <source>
        <dbReference type="EMBL" id="AFZ67288.1"/>
    </source>
</evidence>
<dbReference type="OrthoDB" id="9778875at2"/>
<keyword evidence="4 5" id="KW-0472">Membrane</keyword>
<dbReference type="KEGG" id="dpd:Deipe_1769"/>
<dbReference type="RefSeq" id="WP_015235593.1">
    <property type="nucleotide sequence ID" value="NC_019793.1"/>
</dbReference>
<evidence type="ECO:0000256" key="2">
    <source>
        <dbReference type="ARBA" id="ARBA00022692"/>
    </source>
</evidence>
<feature type="transmembrane region" description="Helical" evidence="5">
    <location>
        <begin position="52"/>
        <end position="71"/>
    </location>
</feature>
<dbReference type="PANTHER" id="PTHR23501">
    <property type="entry name" value="MAJOR FACILITATOR SUPERFAMILY"/>
    <property type="match status" value="1"/>
</dbReference>
<feature type="transmembrane region" description="Helical" evidence="5">
    <location>
        <begin position="168"/>
        <end position="191"/>
    </location>
</feature>
<feature type="transmembrane region" description="Helical" evidence="5">
    <location>
        <begin position="140"/>
        <end position="162"/>
    </location>
</feature>
<accession>L0A076</accession>
<keyword evidence="2 5" id="KW-0812">Transmembrane</keyword>
<dbReference type="Proteomes" id="UP000010467">
    <property type="component" value="Chromosome"/>
</dbReference>